<dbReference type="RefSeq" id="WP_007654394.1">
    <property type="nucleotide sequence ID" value="NZ_CAJSYT010000001.1"/>
</dbReference>
<dbReference type="EMBL" id="WKLP01000022">
    <property type="protein sequence ID" value="MRY12804.1"/>
    <property type="molecule type" value="Genomic_DNA"/>
</dbReference>
<accession>A0A6G1ZFR5</accession>
<proteinExistence type="predicted"/>
<evidence type="ECO:0000313" key="1">
    <source>
        <dbReference type="EMBL" id="MRY12804.1"/>
    </source>
</evidence>
<comment type="caution">
    <text evidence="1">The sequence shown here is derived from an EMBL/GenBank/DDBJ whole genome shotgun (WGS) entry which is preliminary data.</text>
</comment>
<reference evidence="1" key="1">
    <citation type="journal article" date="2019" name="Nat. Med.">
        <title>A library of human gut bacterial isolates paired with longitudinal multiomics data enables mechanistic microbiome research.</title>
        <authorList>
            <person name="Poyet M."/>
            <person name="Groussin M."/>
            <person name="Gibbons S.M."/>
            <person name="Avila-Pacheco J."/>
            <person name="Jiang X."/>
            <person name="Kearney S.M."/>
            <person name="Perrotta A.R."/>
            <person name="Berdy B."/>
            <person name="Zhao S."/>
            <person name="Lieberman T.D."/>
            <person name="Swanson P.K."/>
            <person name="Smith M."/>
            <person name="Roesemann S."/>
            <person name="Alexander J.E."/>
            <person name="Rich S.A."/>
            <person name="Livny J."/>
            <person name="Vlamakis H."/>
            <person name="Clish C."/>
            <person name="Bullock K."/>
            <person name="Deik A."/>
            <person name="Scott J."/>
            <person name="Pierce K.A."/>
            <person name="Xavier R.J."/>
            <person name="Alm E.J."/>
        </authorList>
    </citation>
    <scope>NUCLEOTIDE SEQUENCE</scope>
    <source>
        <strain evidence="1">BIOML-A4</strain>
    </source>
</reference>
<organism evidence="1">
    <name type="scientific">Parabacteroides goldsteinii</name>
    <dbReference type="NCBI Taxonomy" id="328812"/>
    <lineage>
        <taxon>Bacteria</taxon>
        <taxon>Pseudomonadati</taxon>
        <taxon>Bacteroidota</taxon>
        <taxon>Bacteroidia</taxon>
        <taxon>Bacteroidales</taxon>
        <taxon>Tannerellaceae</taxon>
        <taxon>Parabacteroides</taxon>
    </lineage>
</organism>
<sequence>MVTIKINIKKHLEQYLRGKFNGCRDGAIVLPDHLDLYHVLFDLMSRRPEECPLDCGTFEIALPDRRCGKDPAYYNYLSERSQRIFERKVEVMFFAEIHDYADAKKHIEGVEYAESIFRFMRIYDITEISEDALLKNYYRWRKKVRRDSKKRSYNRC</sequence>
<protein>
    <submittedName>
        <fullName evidence="1">Uncharacterized protein</fullName>
    </submittedName>
</protein>
<dbReference type="AlphaFoldDB" id="A0A6G1ZFR5"/>
<name>A0A6G1ZFR5_9BACT</name>
<gene>
    <name evidence="1" type="ORF">GKE01_15170</name>
</gene>